<keyword evidence="5" id="KW-0325">Glycoprotein</keyword>
<dbReference type="PROSITE" id="PS00587">
    <property type="entry name" value="GLYCOSYL_HYDROL_F17"/>
    <property type="match status" value="1"/>
</dbReference>
<dbReference type="Pfam" id="PF00332">
    <property type="entry name" value="Glyco_hydro_17"/>
    <property type="match status" value="1"/>
</dbReference>
<dbReference type="GO" id="GO:0042973">
    <property type="term" value="F:glucan endo-1,3-beta-D-glucosidase activity"/>
    <property type="evidence" value="ECO:0007669"/>
    <property type="project" value="UniProtKB-EC"/>
</dbReference>
<keyword evidence="9" id="KW-1015">Disulfide bond</keyword>
<name>A0AAV1CYP7_OLDCO</name>
<evidence type="ECO:0000313" key="15">
    <source>
        <dbReference type="EMBL" id="CAI9100471.1"/>
    </source>
</evidence>
<evidence type="ECO:0000256" key="9">
    <source>
        <dbReference type="ARBA" id="ARBA00023157"/>
    </source>
</evidence>
<dbReference type="InterPro" id="IPR000490">
    <property type="entry name" value="Glyco_hydro_17"/>
</dbReference>
<feature type="chain" id="PRO_5043494341" description="glucan endo-1,3-beta-D-glucosidase" evidence="13">
    <location>
        <begin position="24"/>
        <end position="501"/>
    </location>
</feature>
<feature type="signal peptide" evidence="13">
    <location>
        <begin position="1"/>
        <end position="23"/>
    </location>
</feature>
<evidence type="ECO:0000256" key="11">
    <source>
        <dbReference type="RuleBase" id="RU004335"/>
    </source>
</evidence>
<dbReference type="FunFam" id="1.20.58.1040:FF:000008">
    <property type="entry name" value="Glucan endo-1,3-beta-glucosidase 13"/>
    <property type="match status" value="1"/>
</dbReference>
<dbReference type="Proteomes" id="UP001161247">
    <property type="component" value="Chromosome 3"/>
</dbReference>
<evidence type="ECO:0000256" key="7">
    <source>
        <dbReference type="ARBA" id="ARBA00022801"/>
    </source>
</evidence>
<dbReference type="SUPFAM" id="SSF51445">
    <property type="entry name" value="(Trans)glycosidases"/>
    <property type="match status" value="1"/>
</dbReference>
<evidence type="ECO:0000256" key="2">
    <source>
        <dbReference type="ARBA" id="ARBA00004609"/>
    </source>
</evidence>
<evidence type="ECO:0000256" key="5">
    <source>
        <dbReference type="ARBA" id="ARBA00022622"/>
    </source>
</evidence>
<keyword evidence="8" id="KW-0611">Plant defense</keyword>
<dbReference type="InterPro" id="IPR044965">
    <property type="entry name" value="Glyco_hydro_17_plant"/>
</dbReference>
<feature type="domain" description="X8" evidence="14">
    <location>
        <begin position="364"/>
        <end position="449"/>
    </location>
</feature>
<keyword evidence="7 12" id="KW-0378">Hydrolase</keyword>
<reference evidence="15" key="1">
    <citation type="submission" date="2023-03" db="EMBL/GenBank/DDBJ databases">
        <authorList>
            <person name="Julca I."/>
        </authorList>
    </citation>
    <scope>NUCLEOTIDE SEQUENCE</scope>
</reference>
<evidence type="ECO:0000256" key="13">
    <source>
        <dbReference type="SAM" id="SignalP"/>
    </source>
</evidence>
<dbReference type="EC" id="3.2.1.39" evidence="4"/>
<dbReference type="Gene3D" id="3.20.20.80">
    <property type="entry name" value="Glycosidases"/>
    <property type="match status" value="1"/>
</dbReference>
<accession>A0AAV1CYP7</accession>
<sequence>MARSFQLAFAACLMLLLLGMSEGSTVGVCYGRNADDLPPPDKAVELIKQHDIKYVRIYDSNIQVLKAFANTGIELMIGIPNLDLLPFSQFQSNADTWLKNNILPYYPATKITYITVGAESTEMPNNVTAMVVPAMQNVFTALRKAGLHKKIKVSTTHSLGVMSRSYPPSAGAFNSSFAFFLRPLLEFLAENQSPFMVDIYPYYAYRDSSSNVSLDYALFESSSEVIDPNTGLLYTNMFDAQIDAINYALMALNFKTIKVMVTETGWPSKGSPKETAATPENAQTYNTNLIRHVINNTGTPAKPGDELDVYIFSLFNENRKPGLESERNWGLFFPDQTSVYNLDFTGKGTVDITTGANITSSNGTWCIASSNASDSDLKNALDWACSSGNVDCSAIQPSQPCFEPDNLASHASYAFNSYYQMNGATDIACSFGGNGVRTNKNPSYDNCIYMATGTQKTVASNSTAPTPATKSSATARKVCGGIQDGLILGFVSFIISSLATF</sequence>
<proteinExistence type="inferred from homology"/>
<dbReference type="Gene3D" id="1.20.58.1040">
    <property type="match status" value="1"/>
</dbReference>
<dbReference type="FunFam" id="3.20.20.80:FF:000002">
    <property type="entry name" value="Glucan endo-1,3-beta-glucosidase 3"/>
    <property type="match status" value="1"/>
</dbReference>
<protein>
    <recommendedName>
        <fullName evidence="4">glucan endo-1,3-beta-D-glucosidase</fullName>
        <ecNumber evidence="4">3.2.1.39</ecNumber>
    </recommendedName>
</protein>
<evidence type="ECO:0000259" key="14">
    <source>
        <dbReference type="SMART" id="SM00768"/>
    </source>
</evidence>
<keyword evidence="5" id="KW-0472">Membrane</keyword>
<dbReference type="Pfam" id="PF07983">
    <property type="entry name" value="X8"/>
    <property type="match status" value="1"/>
</dbReference>
<dbReference type="AlphaFoldDB" id="A0AAV1CYP7"/>
<evidence type="ECO:0000256" key="10">
    <source>
        <dbReference type="ARBA" id="ARBA00023295"/>
    </source>
</evidence>
<dbReference type="GO" id="GO:0005886">
    <property type="term" value="C:plasma membrane"/>
    <property type="evidence" value="ECO:0007669"/>
    <property type="project" value="UniProtKB-SubCell"/>
</dbReference>
<evidence type="ECO:0000256" key="12">
    <source>
        <dbReference type="RuleBase" id="RU004336"/>
    </source>
</evidence>
<dbReference type="EMBL" id="OX459120">
    <property type="protein sequence ID" value="CAI9100471.1"/>
    <property type="molecule type" value="Genomic_DNA"/>
</dbReference>
<dbReference type="GO" id="GO:0005975">
    <property type="term" value="P:carbohydrate metabolic process"/>
    <property type="evidence" value="ECO:0007669"/>
    <property type="project" value="InterPro"/>
</dbReference>
<dbReference type="InterPro" id="IPR012946">
    <property type="entry name" value="X8"/>
</dbReference>
<dbReference type="InterPro" id="IPR017853">
    <property type="entry name" value="GH"/>
</dbReference>
<comment type="catalytic activity">
    <reaction evidence="1">
        <text>Hydrolysis of (1-&gt;3)-beta-D-glucosidic linkages in (1-&gt;3)-beta-D-glucans.</text>
        <dbReference type="EC" id="3.2.1.39"/>
    </reaction>
</comment>
<keyword evidence="5" id="KW-0336">GPI-anchor</keyword>
<evidence type="ECO:0000256" key="1">
    <source>
        <dbReference type="ARBA" id="ARBA00000382"/>
    </source>
</evidence>
<comment type="subcellular location">
    <subcellularLocation>
        <location evidence="2">Cell membrane</location>
        <topology evidence="2">Lipid-anchor</topology>
        <topology evidence="2">GPI-anchor</topology>
    </subcellularLocation>
</comment>
<keyword evidence="5" id="KW-0449">Lipoprotein</keyword>
<dbReference type="PANTHER" id="PTHR32227">
    <property type="entry name" value="GLUCAN ENDO-1,3-BETA-GLUCOSIDASE BG1-RELATED-RELATED"/>
    <property type="match status" value="1"/>
</dbReference>
<comment type="similarity">
    <text evidence="3 11">Belongs to the glycosyl hydrolase 17 family.</text>
</comment>
<dbReference type="SMART" id="SM00768">
    <property type="entry name" value="X8"/>
    <property type="match status" value="1"/>
</dbReference>
<dbReference type="GO" id="GO:0098552">
    <property type="term" value="C:side of membrane"/>
    <property type="evidence" value="ECO:0007669"/>
    <property type="project" value="UniProtKB-KW"/>
</dbReference>
<dbReference type="GO" id="GO:0006952">
    <property type="term" value="P:defense response"/>
    <property type="evidence" value="ECO:0007669"/>
    <property type="project" value="UniProtKB-KW"/>
</dbReference>
<keyword evidence="16" id="KW-1185">Reference proteome</keyword>
<organism evidence="15 16">
    <name type="scientific">Oldenlandia corymbosa var. corymbosa</name>
    <dbReference type="NCBI Taxonomy" id="529605"/>
    <lineage>
        <taxon>Eukaryota</taxon>
        <taxon>Viridiplantae</taxon>
        <taxon>Streptophyta</taxon>
        <taxon>Embryophyta</taxon>
        <taxon>Tracheophyta</taxon>
        <taxon>Spermatophyta</taxon>
        <taxon>Magnoliopsida</taxon>
        <taxon>eudicotyledons</taxon>
        <taxon>Gunneridae</taxon>
        <taxon>Pentapetalae</taxon>
        <taxon>asterids</taxon>
        <taxon>lamiids</taxon>
        <taxon>Gentianales</taxon>
        <taxon>Rubiaceae</taxon>
        <taxon>Rubioideae</taxon>
        <taxon>Spermacoceae</taxon>
        <taxon>Hedyotis-Oldenlandia complex</taxon>
        <taxon>Oldenlandia</taxon>
    </lineage>
</organism>
<evidence type="ECO:0000256" key="3">
    <source>
        <dbReference type="ARBA" id="ARBA00008773"/>
    </source>
</evidence>
<keyword evidence="10 12" id="KW-0326">Glycosidase</keyword>
<keyword evidence="6 13" id="KW-0732">Signal</keyword>
<evidence type="ECO:0000256" key="4">
    <source>
        <dbReference type="ARBA" id="ARBA00012780"/>
    </source>
</evidence>
<evidence type="ECO:0000256" key="8">
    <source>
        <dbReference type="ARBA" id="ARBA00022821"/>
    </source>
</evidence>
<gene>
    <name evidence="15" type="ORF">OLC1_LOCUS10296</name>
</gene>
<evidence type="ECO:0000256" key="6">
    <source>
        <dbReference type="ARBA" id="ARBA00022729"/>
    </source>
</evidence>
<evidence type="ECO:0000313" key="16">
    <source>
        <dbReference type="Proteomes" id="UP001161247"/>
    </source>
</evidence>